<evidence type="ECO:0000313" key="1">
    <source>
        <dbReference type="EMBL" id="GFT39595.1"/>
    </source>
</evidence>
<sequence length="105" mass="11946">MYPGAYVHGVCSKGCLESRVLAPQLAKMAIETGGLRNVSKRYVDDERYPVTLPFLHWMPNVLNQKANARLHKARISQHVLQRSTGHLSPQIYPPDLFNKNYLICL</sequence>
<protein>
    <submittedName>
        <fullName evidence="1">Uncharacterized protein</fullName>
    </submittedName>
</protein>
<gene>
    <name evidence="1" type="ORF">NPIL_560411</name>
</gene>
<proteinExistence type="predicted"/>
<dbReference type="AlphaFoldDB" id="A0A8X6NYT3"/>
<accession>A0A8X6NYT3</accession>
<evidence type="ECO:0000313" key="2">
    <source>
        <dbReference type="Proteomes" id="UP000887013"/>
    </source>
</evidence>
<reference evidence="1" key="1">
    <citation type="submission" date="2020-08" db="EMBL/GenBank/DDBJ databases">
        <title>Multicomponent nature underlies the extraordinary mechanical properties of spider dragline silk.</title>
        <authorList>
            <person name="Kono N."/>
            <person name="Nakamura H."/>
            <person name="Mori M."/>
            <person name="Yoshida Y."/>
            <person name="Ohtoshi R."/>
            <person name="Malay A.D."/>
            <person name="Moran D.A.P."/>
            <person name="Tomita M."/>
            <person name="Numata K."/>
            <person name="Arakawa K."/>
        </authorList>
    </citation>
    <scope>NUCLEOTIDE SEQUENCE</scope>
</reference>
<comment type="caution">
    <text evidence="1">The sequence shown here is derived from an EMBL/GenBank/DDBJ whole genome shotgun (WGS) entry which is preliminary data.</text>
</comment>
<dbReference type="EMBL" id="BMAW01109697">
    <property type="protein sequence ID" value="GFT39595.1"/>
    <property type="molecule type" value="Genomic_DNA"/>
</dbReference>
<organism evidence="1 2">
    <name type="scientific">Nephila pilipes</name>
    <name type="common">Giant wood spider</name>
    <name type="synonym">Nephila maculata</name>
    <dbReference type="NCBI Taxonomy" id="299642"/>
    <lineage>
        <taxon>Eukaryota</taxon>
        <taxon>Metazoa</taxon>
        <taxon>Ecdysozoa</taxon>
        <taxon>Arthropoda</taxon>
        <taxon>Chelicerata</taxon>
        <taxon>Arachnida</taxon>
        <taxon>Araneae</taxon>
        <taxon>Araneomorphae</taxon>
        <taxon>Entelegynae</taxon>
        <taxon>Araneoidea</taxon>
        <taxon>Nephilidae</taxon>
        <taxon>Nephila</taxon>
    </lineage>
</organism>
<name>A0A8X6NYT3_NEPPI</name>
<dbReference type="Proteomes" id="UP000887013">
    <property type="component" value="Unassembled WGS sequence"/>
</dbReference>
<keyword evidence="2" id="KW-1185">Reference proteome</keyword>